<organism evidence="3">
    <name type="scientific">Entomoneis paludosa</name>
    <dbReference type="NCBI Taxonomy" id="265537"/>
    <lineage>
        <taxon>Eukaryota</taxon>
        <taxon>Sar</taxon>
        <taxon>Stramenopiles</taxon>
        <taxon>Ochrophyta</taxon>
        <taxon>Bacillariophyta</taxon>
        <taxon>Bacillariophyceae</taxon>
        <taxon>Bacillariophycidae</taxon>
        <taxon>Entomoneidaceae</taxon>
        <taxon>Entomoneis</taxon>
    </lineage>
</organism>
<feature type="domain" description="RNase III" evidence="2">
    <location>
        <begin position="622"/>
        <end position="742"/>
    </location>
</feature>
<dbReference type="Gene3D" id="1.10.1520.10">
    <property type="entry name" value="Ribonuclease III domain"/>
    <property type="match status" value="2"/>
</dbReference>
<dbReference type="PANTHER" id="PTHR14950">
    <property type="entry name" value="DICER-RELATED"/>
    <property type="match status" value="1"/>
</dbReference>
<dbReference type="AlphaFoldDB" id="A0A7S2YRU2"/>
<dbReference type="Pfam" id="PF00636">
    <property type="entry name" value="Ribonuclease_3"/>
    <property type="match status" value="2"/>
</dbReference>
<keyword evidence="1" id="KW-0378">Hydrolase</keyword>
<feature type="domain" description="RNase III" evidence="2">
    <location>
        <begin position="375"/>
        <end position="486"/>
    </location>
</feature>
<gene>
    <name evidence="3" type="ORF">APAL1065_LOCUS25364</name>
</gene>
<dbReference type="GO" id="GO:0004525">
    <property type="term" value="F:ribonuclease III activity"/>
    <property type="evidence" value="ECO:0007669"/>
    <property type="project" value="InterPro"/>
</dbReference>
<evidence type="ECO:0000256" key="1">
    <source>
        <dbReference type="ARBA" id="ARBA00022801"/>
    </source>
</evidence>
<accession>A0A7S2YRU2</accession>
<dbReference type="PROSITE" id="PS50142">
    <property type="entry name" value="RNASE_3_2"/>
    <property type="match status" value="2"/>
</dbReference>
<evidence type="ECO:0000313" key="3">
    <source>
        <dbReference type="EMBL" id="CAD9991411.1"/>
    </source>
</evidence>
<dbReference type="InterPro" id="IPR000999">
    <property type="entry name" value="RNase_III_dom"/>
</dbReference>
<name>A0A7S2YRU2_9STRA</name>
<proteinExistence type="predicted"/>
<dbReference type="Gene3D" id="2.170.260.10">
    <property type="entry name" value="paz domain"/>
    <property type="match status" value="1"/>
</dbReference>
<dbReference type="InterPro" id="IPR036389">
    <property type="entry name" value="RNase_III_sf"/>
</dbReference>
<reference evidence="3" key="1">
    <citation type="submission" date="2021-01" db="EMBL/GenBank/DDBJ databases">
        <authorList>
            <person name="Corre E."/>
            <person name="Pelletier E."/>
            <person name="Niang G."/>
            <person name="Scheremetjew M."/>
            <person name="Finn R."/>
            <person name="Kale V."/>
            <person name="Holt S."/>
            <person name="Cochrane G."/>
            <person name="Meng A."/>
            <person name="Brown T."/>
            <person name="Cohen L."/>
        </authorList>
    </citation>
    <scope>NUCLEOTIDE SEQUENCE</scope>
    <source>
        <strain evidence="3">CCMP125</strain>
    </source>
</reference>
<sequence>MGDSMMKTGTLFIPEWKSVPFQPDCPVFLYQLDLMRDNMGHLEEKSAVPHLGILFSVDLWEMSYLADTHRCRANHSFECTFKVHKDNERKWKARITASHLIESGLSEIQLGDLRHFHRVLLDWKNYWRYPVKFNKRKPPATHDPASQSCLFVPLKKSRLKTDDANDWIDWNLVHNEIYHASISLSLKTGNEMDQIFKEHIVLHRDIQYRVLRKSLELNATSPFPAQDEEGKEEKLAYHLEKYQLDLTSATFADYFSKKFRMNVQNVEEPLLEARPIRGLEEENYMLGKDAKNDDGNMVHLIPEFVKILPVPLSLLFSFSLAEYFVPELQRQIDLCILAHLLISESHTTSKLAIASGESRGKIPFVSLLWEATTVHPKSEYDRIEFLGDAVLGYFLGLNALACNEGFQMDCDDLVEKLMSRALKNKTLEKAGRRIKLENILNLRHLYNFRSAYATQPGKKVGTELVVGKKWGDCVESLLGSTYLGEGTGSLTMFLLDMLNLPFGKPERTNHHSSWLKAPGCCLEEGYPIYQDANISLQLSSIVAVLNMNPNIHRKLERGQKLLFRALRYKGNAFVGSCFDSWWVFAVDRARSLLQIPTPNYFNILLRCALFDDDLLGDIKDGVHARDTSDFLPMVQLRDTLYVFGHRALELRVSEEIYRRFPAATSGHMHVYRACCINDDVLSYIVVKNGIHYAFFDQNSKCPAWLQKEMHAAEKLASERQASGKFILDRYPGLVGGRLLGKKDKLEVDLTEELVVSFKAIVGAIAISKGVNAMWRIVGPLFDELLCLSPQELWENFGDCSSLISSYSF</sequence>
<dbReference type="EMBL" id="HBHT01037745">
    <property type="protein sequence ID" value="CAD9991411.1"/>
    <property type="molecule type" value="Transcribed_RNA"/>
</dbReference>
<dbReference type="GO" id="GO:0006396">
    <property type="term" value="P:RNA processing"/>
    <property type="evidence" value="ECO:0007669"/>
    <property type="project" value="InterPro"/>
</dbReference>
<protein>
    <recommendedName>
        <fullName evidence="2">RNase III domain-containing protein</fullName>
    </recommendedName>
</protein>
<evidence type="ECO:0000259" key="2">
    <source>
        <dbReference type="PROSITE" id="PS50142"/>
    </source>
</evidence>
<dbReference type="SUPFAM" id="SSF69065">
    <property type="entry name" value="RNase III domain-like"/>
    <property type="match status" value="2"/>
</dbReference>